<dbReference type="InterPro" id="IPR041628">
    <property type="entry name" value="ChlI/MoxR_AAA_lid"/>
</dbReference>
<keyword evidence="2" id="KW-0067">ATP-binding</keyword>
<keyword evidence="1" id="KW-0547">Nucleotide-binding</keyword>
<evidence type="ECO:0000256" key="4">
    <source>
        <dbReference type="SAM" id="MobiDB-lite"/>
    </source>
</evidence>
<feature type="region of interest" description="Disordered" evidence="4">
    <location>
        <begin position="303"/>
        <end position="322"/>
    </location>
</feature>
<sequence>MQTEAPRISAEEALKFKDLFDRMVQNVGVAILGKEEPIRLALTCLLSGGHLLLEDYPGTGKTSLAKAIAQIVDGRSGRIQFTPDLLPADVTGVHVYDQEKRSFEFLAGPIFNEIVLADEINRASPKTQSALLQVMEEAKVTVDGETHELQSPFMVIATQNPVEHAGTYPLPEAQLDRFLMKIALGYPDRESLVELLAAAEVRDRSATVNRVVSSYAVSELIRAADLVTVRWGCLDYVGRIAEATRNHEHIQLGVSPRGCLALVRCAKTWAISQGRNFVLPDDIDRLALPVLAHRVTLKPEARFDGAAGTTPGTGHSFGAGSTSAAASQLLERVLRSVPPPVDR</sequence>
<dbReference type="CDD" id="cd00009">
    <property type="entry name" value="AAA"/>
    <property type="match status" value="1"/>
</dbReference>
<comment type="caution">
    <text evidence="6">The sequence shown here is derived from an EMBL/GenBank/DDBJ whole genome shotgun (WGS) entry which is preliminary data.</text>
</comment>
<dbReference type="PIRSF" id="PIRSF002849">
    <property type="entry name" value="AAA_ATPase_chaperone_MoxR_prd"/>
    <property type="match status" value="1"/>
</dbReference>
<accession>A0A8J7WQ24</accession>
<feature type="compositionally biased region" description="Low complexity" evidence="4">
    <location>
        <begin position="312"/>
        <end position="322"/>
    </location>
</feature>
<gene>
    <name evidence="6" type="ORF">KGA66_16855</name>
</gene>
<dbReference type="InterPro" id="IPR027417">
    <property type="entry name" value="P-loop_NTPase"/>
</dbReference>
<reference evidence="6" key="1">
    <citation type="submission" date="2021-04" db="EMBL/GenBank/DDBJ databases">
        <title>Genome based classification of Actinospica acidithermotolerans sp. nov., an actinobacterium isolated from an Indonesian hot spring.</title>
        <authorList>
            <person name="Kusuma A.B."/>
            <person name="Putra K.E."/>
            <person name="Nafisah S."/>
            <person name="Loh J."/>
            <person name="Nouioui I."/>
            <person name="Goodfellow M."/>
        </authorList>
    </citation>
    <scope>NUCLEOTIDE SEQUENCE</scope>
    <source>
        <strain evidence="6">DSM 45618</strain>
    </source>
</reference>
<keyword evidence="7" id="KW-1185">Reference proteome</keyword>
<evidence type="ECO:0000256" key="1">
    <source>
        <dbReference type="ARBA" id="ARBA00022741"/>
    </source>
</evidence>
<comment type="similarity">
    <text evidence="3">Belongs to the MoxR family.</text>
</comment>
<dbReference type="GO" id="GO:0005524">
    <property type="term" value="F:ATP binding"/>
    <property type="evidence" value="ECO:0007669"/>
    <property type="project" value="UniProtKB-KW"/>
</dbReference>
<dbReference type="GO" id="GO:0016887">
    <property type="term" value="F:ATP hydrolysis activity"/>
    <property type="evidence" value="ECO:0007669"/>
    <property type="project" value="InterPro"/>
</dbReference>
<dbReference type="SMART" id="SM00382">
    <property type="entry name" value="AAA"/>
    <property type="match status" value="1"/>
</dbReference>
<dbReference type="AlphaFoldDB" id="A0A8J7WQ24"/>
<dbReference type="InterPro" id="IPR003593">
    <property type="entry name" value="AAA+_ATPase"/>
</dbReference>
<dbReference type="InterPro" id="IPR050764">
    <property type="entry name" value="CbbQ/NirQ/NorQ/GpvN"/>
</dbReference>
<feature type="domain" description="AAA+ ATPase" evidence="5">
    <location>
        <begin position="47"/>
        <end position="188"/>
    </location>
</feature>
<dbReference type="Pfam" id="PF07726">
    <property type="entry name" value="AAA_3"/>
    <property type="match status" value="1"/>
</dbReference>
<evidence type="ECO:0000259" key="5">
    <source>
        <dbReference type="SMART" id="SM00382"/>
    </source>
</evidence>
<name>A0A8J7WQ24_9ACTN</name>
<dbReference type="RefSeq" id="WP_211469092.1">
    <property type="nucleotide sequence ID" value="NZ_JAGSXH010000058.1"/>
</dbReference>
<organism evidence="6 7">
    <name type="scientific">Actinocrinis puniceicyclus</name>
    <dbReference type="NCBI Taxonomy" id="977794"/>
    <lineage>
        <taxon>Bacteria</taxon>
        <taxon>Bacillati</taxon>
        <taxon>Actinomycetota</taxon>
        <taxon>Actinomycetes</taxon>
        <taxon>Catenulisporales</taxon>
        <taxon>Actinospicaceae</taxon>
        <taxon>Actinocrinis</taxon>
    </lineage>
</organism>
<dbReference type="Gene3D" id="1.10.8.80">
    <property type="entry name" value="Magnesium chelatase subunit I, C-Terminal domain"/>
    <property type="match status" value="1"/>
</dbReference>
<dbReference type="Gene3D" id="3.40.50.300">
    <property type="entry name" value="P-loop containing nucleotide triphosphate hydrolases"/>
    <property type="match status" value="1"/>
</dbReference>
<dbReference type="PANTHER" id="PTHR42759:SF5">
    <property type="entry name" value="METHANOL DEHYDROGENASE REGULATOR"/>
    <property type="match status" value="1"/>
</dbReference>
<dbReference type="SUPFAM" id="SSF52540">
    <property type="entry name" value="P-loop containing nucleoside triphosphate hydrolases"/>
    <property type="match status" value="1"/>
</dbReference>
<dbReference type="Pfam" id="PF17863">
    <property type="entry name" value="AAA_lid_2"/>
    <property type="match status" value="1"/>
</dbReference>
<evidence type="ECO:0000313" key="7">
    <source>
        <dbReference type="Proteomes" id="UP000677913"/>
    </source>
</evidence>
<dbReference type="FunFam" id="3.40.50.300:FF:000640">
    <property type="entry name" value="MoxR family ATPase"/>
    <property type="match status" value="1"/>
</dbReference>
<evidence type="ECO:0000313" key="6">
    <source>
        <dbReference type="EMBL" id="MBS2964730.1"/>
    </source>
</evidence>
<dbReference type="InterPro" id="IPR011703">
    <property type="entry name" value="ATPase_AAA-3"/>
</dbReference>
<protein>
    <submittedName>
        <fullName evidence="6">MoxR family ATPase</fullName>
    </submittedName>
</protein>
<evidence type="ECO:0000256" key="3">
    <source>
        <dbReference type="ARBA" id="ARBA00061607"/>
    </source>
</evidence>
<dbReference type="Proteomes" id="UP000677913">
    <property type="component" value="Unassembled WGS sequence"/>
</dbReference>
<dbReference type="PANTHER" id="PTHR42759">
    <property type="entry name" value="MOXR FAMILY PROTEIN"/>
    <property type="match status" value="1"/>
</dbReference>
<proteinExistence type="inferred from homology"/>
<evidence type="ECO:0000256" key="2">
    <source>
        <dbReference type="ARBA" id="ARBA00022840"/>
    </source>
</evidence>
<dbReference type="EMBL" id="JAGSXH010000058">
    <property type="protein sequence ID" value="MBS2964730.1"/>
    <property type="molecule type" value="Genomic_DNA"/>
</dbReference>